<dbReference type="PANTHER" id="PTHR21237">
    <property type="entry name" value="GRPE PROTEIN"/>
    <property type="match status" value="1"/>
</dbReference>
<feature type="transmembrane region" description="Helical" evidence="7">
    <location>
        <begin position="12"/>
        <end position="33"/>
    </location>
</feature>
<comment type="similarity">
    <text evidence="1 5">Belongs to the GrpE family.</text>
</comment>
<dbReference type="GO" id="GO:0051087">
    <property type="term" value="F:protein-folding chaperone binding"/>
    <property type="evidence" value="ECO:0007669"/>
    <property type="project" value="InterPro"/>
</dbReference>
<dbReference type="Pfam" id="PF01025">
    <property type="entry name" value="GrpE"/>
    <property type="match status" value="1"/>
</dbReference>
<dbReference type="PANTHER" id="PTHR21237:SF23">
    <property type="entry name" value="GRPE PROTEIN HOMOLOG, MITOCHONDRIAL"/>
    <property type="match status" value="1"/>
</dbReference>
<gene>
    <name evidence="8" type="ORF">LIER_09583</name>
</gene>
<comment type="caution">
    <text evidence="8">The sequence shown here is derived from an EMBL/GenBank/DDBJ whole genome shotgun (WGS) entry which is preliminary data.</text>
</comment>
<organism evidence="8 9">
    <name type="scientific">Lithospermum erythrorhizon</name>
    <name type="common">Purple gromwell</name>
    <name type="synonym">Lithospermum officinale var. erythrorhizon</name>
    <dbReference type="NCBI Taxonomy" id="34254"/>
    <lineage>
        <taxon>Eukaryota</taxon>
        <taxon>Viridiplantae</taxon>
        <taxon>Streptophyta</taxon>
        <taxon>Embryophyta</taxon>
        <taxon>Tracheophyta</taxon>
        <taxon>Spermatophyta</taxon>
        <taxon>Magnoliopsida</taxon>
        <taxon>eudicotyledons</taxon>
        <taxon>Gunneridae</taxon>
        <taxon>Pentapetalae</taxon>
        <taxon>asterids</taxon>
        <taxon>lamiids</taxon>
        <taxon>Boraginales</taxon>
        <taxon>Boraginaceae</taxon>
        <taxon>Boraginoideae</taxon>
        <taxon>Lithospermeae</taxon>
        <taxon>Lithospermum</taxon>
    </lineage>
</organism>
<evidence type="ECO:0000256" key="7">
    <source>
        <dbReference type="SAM" id="Phobius"/>
    </source>
</evidence>
<evidence type="ECO:0000256" key="1">
    <source>
        <dbReference type="ARBA" id="ARBA00009054"/>
    </source>
</evidence>
<evidence type="ECO:0000313" key="9">
    <source>
        <dbReference type="Proteomes" id="UP001454036"/>
    </source>
</evidence>
<dbReference type="InterPro" id="IPR000740">
    <property type="entry name" value="GrpE"/>
</dbReference>
<feature type="region of interest" description="Disordered" evidence="6">
    <location>
        <begin position="58"/>
        <end position="109"/>
    </location>
</feature>
<feature type="compositionally biased region" description="Low complexity" evidence="6">
    <location>
        <begin position="75"/>
        <end position="96"/>
    </location>
</feature>
<dbReference type="InterPro" id="IPR013805">
    <property type="entry name" value="GrpE_CC"/>
</dbReference>
<dbReference type="SUPFAM" id="SSF51064">
    <property type="entry name" value="Head domain of nucleotide exchange factor GrpE"/>
    <property type="match status" value="1"/>
</dbReference>
<dbReference type="SUPFAM" id="SSF58014">
    <property type="entry name" value="Coiled-coil domain of nucleotide exchange factor GrpE"/>
    <property type="match status" value="1"/>
</dbReference>
<dbReference type="AlphaFoldDB" id="A0AAV3PL36"/>
<evidence type="ECO:0000256" key="3">
    <source>
        <dbReference type="ARBA" id="ARBA00023128"/>
    </source>
</evidence>
<evidence type="ECO:0000313" key="8">
    <source>
        <dbReference type="EMBL" id="GAA0150702.1"/>
    </source>
</evidence>
<dbReference type="GO" id="GO:0051082">
    <property type="term" value="F:unfolded protein binding"/>
    <property type="evidence" value="ECO:0007669"/>
    <property type="project" value="TreeGrafter"/>
</dbReference>
<keyword evidence="4" id="KW-0143">Chaperone</keyword>
<accession>A0AAV3PL36</accession>
<reference evidence="8 9" key="1">
    <citation type="submission" date="2024-01" db="EMBL/GenBank/DDBJ databases">
        <title>The complete chloroplast genome sequence of Lithospermum erythrorhizon: insights into the phylogenetic relationship among Boraginaceae species and the maternal lineages of purple gromwells.</title>
        <authorList>
            <person name="Okada T."/>
            <person name="Watanabe K."/>
        </authorList>
    </citation>
    <scope>NUCLEOTIDE SEQUENCE [LARGE SCALE GENOMIC DNA]</scope>
</reference>
<dbReference type="GO" id="GO:0001405">
    <property type="term" value="C:PAM complex, Tim23 associated import motor"/>
    <property type="evidence" value="ECO:0007669"/>
    <property type="project" value="TreeGrafter"/>
</dbReference>
<evidence type="ECO:0000256" key="6">
    <source>
        <dbReference type="SAM" id="MobiDB-lite"/>
    </source>
</evidence>
<keyword evidence="9" id="KW-1185">Reference proteome</keyword>
<dbReference type="PRINTS" id="PR00773">
    <property type="entry name" value="GRPEPROTEIN"/>
</dbReference>
<dbReference type="Gene3D" id="2.30.22.10">
    <property type="entry name" value="Head domain of nucleotide exchange factor GrpE"/>
    <property type="match status" value="1"/>
</dbReference>
<sequence length="331" mass="36459">MLTADSSKTGEEFIRFLCIFLFYVSLYCLLVVADPVSLQHLSVFDGSVIGRFRFSSTAAPQPNEKETTKSGSEQGKGAENEGLNENAEESATAEAKASGKENESDSDLDLDLEDLSRDDLVKLVSEKEEILKMKHEEFQNMKDKYMRAFAEMENVMGRTKREAENSKKYAIQNFAKGLLDVADNLGRAGSVVKESFSKIDQSADTAGAGPLLKTLLEGVEMTDKQLAEVLKKAGVEKFDPLNEQFDPNKHNALFQVPNPSKPAGTVAAVLKVLLRNETFSSGMRRIRMRFATMLSMQIKNSSFQEAQKTTCSLHTEMVKRAAEVAGVGCIG</sequence>
<dbReference type="CDD" id="cd00446">
    <property type="entry name" value="GrpE"/>
    <property type="match status" value="1"/>
</dbReference>
<keyword evidence="7" id="KW-0472">Membrane</keyword>
<evidence type="ECO:0000256" key="4">
    <source>
        <dbReference type="ARBA" id="ARBA00023186"/>
    </source>
</evidence>
<keyword evidence="2" id="KW-0809">Transit peptide</keyword>
<keyword evidence="3" id="KW-0496">Mitochondrion</keyword>
<dbReference type="GO" id="GO:0042803">
    <property type="term" value="F:protein homodimerization activity"/>
    <property type="evidence" value="ECO:0007669"/>
    <property type="project" value="InterPro"/>
</dbReference>
<dbReference type="Proteomes" id="UP001454036">
    <property type="component" value="Unassembled WGS sequence"/>
</dbReference>
<dbReference type="GO" id="GO:0030150">
    <property type="term" value="P:protein import into mitochondrial matrix"/>
    <property type="evidence" value="ECO:0007669"/>
    <property type="project" value="TreeGrafter"/>
</dbReference>
<keyword evidence="7" id="KW-1133">Transmembrane helix</keyword>
<dbReference type="FunFam" id="3.90.20.20:FF:000005">
    <property type="entry name" value="GrpE protein homolog"/>
    <property type="match status" value="1"/>
</dbReference>
<proteinExistence type="inferred from homology"/>
<protein>
    <submittedName>
        <fullName evidence="8">Primary active transporter</fullName>
    </submittedName>
</protein>
<keyword evidence="7" id="KW-0812">Transmembrane</keyword>
<dbReference type="EMBL" id="BAABME010001641">
    <property type="protein sequence ID" value="GAA0150702.1"/>
    <property type="molecule type" value="Genomic_DNA"/>
</dbReference>
<dbReference type="Gene3D" id="3.90.20.20">
    <property type="match status" value="1"/>
</dbReference>
<evidence type="ECO:0000256" key="5">
    <source>
        <dbReference type="RuleBase" id="RU004478"/>
    </source>
</evidence>
<dbReference type="HAMAP" id="MF_01151">
    <property type="entry name" value="GrpE"/>
    <property type="match status" value="1"/>
</dbReference>
<name>A0AAV3PL36_LITER</name>
<dbReference type="GO" id="GO:0006457">
    <property type="term" value="P:protein folding"/>
    <property type="evidence" value="ECO:0007669"/>
    <property type="project" value="InterPro"/>
</dbReference>
<dbReference type="InterPro" id="IPR009012">
    <property type="entry name" value="GrpE_head"/>
</dbReference>
<dbReference type="GO" id="GO:0000774">
    <property type="term" value="F:adenyl-nucleotide exchange factor activity"/>
    <property type="evidence" value="ECO:0007669"/>
    <property type="project" value="InterPro"/>
</dbReference>
<evidence type="ECO:0000256" key="2">
    <source>
        <dbReference type="ARBA" id="ARBA00022946"/>
    </source>
</evidence>